<evidence type="ECO:0000256" key="1">
    <source>
        <dbReference type="SAM" id="MobiDB-lite"/>
    </source>
</evidence>
<evidence type="ECO:0000313" key="2">
    <source>
        <dbReference type="EMBL" id="KAA1073798.1"/>
    </source>
</evidence>
<name>A0A5B0MCM5_PUCGR</name>
<gene>
    <name evidence="2" type="ORF">PGT21_025926</name>
</gene>
<evidence type="ECO:0000313" key="3">
    <source>
        <dbReference type="Proteomes" id="UP000324748"/>
    </source>
</evidence>
<organism evidence="2 3">
    <name type="scientific">Puccinia graminis f. sp. tritici</name>
    <dbReference type="NCBI Taxonomy" id="56615"/>
    <lineage>
        <taxon>Eukaryota</taxon>
        <taxon>Fungi</taxon>
        <taxon>Dikarya</taxon>
        <taxon>Basidiomycota</taxon>
        <taxon>Pucciniomycotina</taxon>
        <taxon>Pucciniomycetes</taxon>
        <taxon>Pucciniales</taxon>
        <taxon>Pucciniaceae</taxon>
        <taxon>Puccinia</taxon>
    </lineage>
</organism>
<reference evidence="2 3" key="1">
    <citation type="submission" date="2019-05" db="EMBL/GenBank/DDBJ databases">
        <title>Emergence of the Ug99 lineage of the wheat stem rust pathogen through somatic hybridization.</title>
        <authorList>
            <person name="Li F."/>
            <person name="Upadhyaya N.M."/>
            <person name="Sperschneider J."/>
            <person name="Matny O."/>
            <person name="Nguyen-Phuc H."/>
            <person name="Mago R."/>
            <person name="Raley C."/>
            <person name="Miller M.E."/>
            <person name="Silverstein K.A.T."/>
            <person name="Henningsen E."/>
            <person name="Hirsch C.D."/>
            <person name="Visser B."/>
            <person name="Pretorius Z.A."/>
            <person name="Steffenson B.J."/>
            <person name="Schwessinger B."/>
            <person name="Dodds P.N."/>
            <person name="Figueroa M."/>
        </authorList>
    </citation>
    <scope>NUCLEOTIDE SEQUENCE [LARGE SCALE GENOMIC DNA]</scope>
    <source>
        <strain evidence="2">21-0</strain>
    </source>
</reference>
<sequence length="152" mass="16284">MCCINQFSASTSLDLGAIYGPDASRDHAAENCKLSGRDSAVIDYEDPSSWTGVEHGRSARCLIPNFDQSRSSIPDGDDASTVRSDSLRLCDCTIGTAGPANLDPQARNPVVCVGSSRFGPFLIRSAFFGSSAHSLDNHHPTHKERQRNSTLG</sequence>
<keyword evidence="3" id="KW-1185">Reference proteome</keyword>
<dbReference type="OrthoDB" id="10331780at2759"/>
<dbReference type="Proteomes" id="UP000324748">
    <property type="component" value="Unassembled WGS sequence"/>
</dbReference>
<protein>
    <submittedName>
        <fullName evidence="2">Uncharacterized protein</fullName>
    </submittedName>
</protein>
<comment type="caution">
    <text evidence="2">The sequence shown here is derived from an EMBL/GenBank/DDBJ whole genome shotgun (WGS) entry which is preliminary data.</text>
</comment>
<feature type="region of interest" description="Disordered" evidence="1">
    <location>
        <begin position="133"/>
        <end position="152"/>
    </location>
</feature>
<dbReference type="EMBL" id="VSWC01000158">
    <property type="protein sequence ID" value="KAA1073798.1"/>
    <property type="molecule type" value="Genomic_DNA"/>
</dbReference>
<proteinExistence type="predicted"/>
<accession>A0A5B0MCM5</accession>
<dbReference type="AlphaFoldDB" id="A0A5B0MCM5"/>